<dbReference type="GO" id="GO:0005737">
    <property type="term" value="C:cytoplasm"/>
    <property type="evidence" value="ECO:0007669"/>
    <property type="project" value="TreeGrafter"/>
</dbReference>
<dbReference type="eggNOG" id="KOG2345">
    <property type="taxonomic scope" value="Eukaryota"/>
</dbReference>
<keyword evidence="4" id="KW-0547">Nucleotide-binding</keyword>
<dbReference type="InterPro" id="IPR000719">
    <property type="entry name" value="Prot_kinase_dom"/>
</dbReference>
<keyword evidence="3" id="KW-0808">Transferase</keyword>
<dbReference type="InterPro" id="IPR052239">
    <property type="entry name" value="Ser/Thr-specific_kinases"/>
</dbReference>
<evidence type="ECO:0000259" key="9">
    <source>
        <dbReference type="PROSITE" id="PS50011"/>
    </source>
</evidence>
<dbReference type="STRING" id="157072.A0A024UAD1"/>
<reference evidence="10" key="1">
    <citation type="submission" date="2013-12" db="EMBL/GenBank/DDBJ databases">
        <title>The Genome Sequence of Aphanomyces invadans NJM9701.</title>
        <authorList>
            <consortium name="The Broad Institute Genomics Platform"/>
            <person name="Russ C."/>
            <person name="Tyler B."/>
            <person name="van West P."/>
            <person name="Dieguez-Uribeondo J."/>
            <person name="Young S.K."/>
            <person name="Zeng Q."/>
            <person name="Gargeya S."/>
            <person name="Fitzgerald M."/>
            <person name="Abouelleil A."/>
            <person name="Alvarado L."/>
            <person name="Chapman S.B."/>
            <person name="Gainer-Dewar J."/>
            <person name="Goldberg J."/>
            <person name="Griggs A."/>
            <person name="Gujja S."/>
            <person name="Hansen M."/>
            <person name="Howarth C."/>
            <person name="Imamovic A."/>
            <person name="Ireland A."/>
            <person name="Larimer J."/>
            <person name="McCowan C."/>
            <person name="Murphy C."/>
            <person name="Pearson M."/>
            <person name="Poon T.W."/>
            <person name="Priest M."/>
            <person name="Roberts A."/>
            <person name="Saif S."/>
            <person name="Shea T."/>
            <person name="Sykes S."/>
            <person name="Wortman J."/>
            <person name="Nusbaum C."/>
            <person name="Birren B."/>
        </authorList>
    </citation>
    <scope>NUCLEOTIDE SEQUENCE [LARGE SCALE GENOMIC DNA]</scope>
    <source>
        <strain evidence="10">NJM9701</strain>
    </source>
</reference>
<dbReference type="VEuPathDB" id="FungiDB:H310_05314"/>
<evidence type="ECO:0000313" key="10">
    <source>
        <dbReference type="EMBL" id="ETW02832.1"/>
    </source>
</evidence>
<evidence type="ECO:0000256" key="3">
    <source>
        <dbReference type="ARBA" id="ARBA00022679"/>
    </source>
</evidence>
<dbReference type="GO" id="GO:0004674">
    <property type="term" value="F:protein serine/threonine kinase activity"/>
    <property type="evidence" value="ECO:0007669"/>
    <property type="project" value="UniProtKB-KW"/>
</dbReference>
<dbReference type="InterPro" id="IPR011009">
    <property type="entry name" value="Kinase-like_dom_sf"/>
</dbReference>
<evidence type="ECO:0000256" key="5">
    <source>
        <dbReference type="ARBA" id="ARBA00022777"/>
    </source>
</evidence>
<name>A0A024UAD1_9STRA</name>
<keyword evidence="2" id="KW-0723">Serine/threonine-protein kinase</keyword>
<keyword evidence="5 10" id="KW-0418">Kinase</keyword>
<protein>
    <recommendedName>
        <fullName evidence="1">non-specific serine/threonine protein kinase</fullName>
        <ecNumber evidence="1">2.7.11.1</ecNumber>
    </recommendedName>
</protein>
<comment type="catalytic activity">
    <reaction evidence="8">
        <text>L-seryl-[protein] + ATP = O-phospho-L-seryl-[protein] + ADP + H(+)</text>
        <dbReference type="Rhea" id="RHEA:17989"/>
        <dbReference type="Rhea" id="RHEA-COMP:9863"/>
        <dbReference type="Rhea" id="RHEA-COMP:11604"/>
        <dbReference type="ChEBI" id="CHEBI:15378"/>
        <dbReference type="ChEBI" id="CHEBI:29999"/>
        <dbReference type="ChEBI" id="CHEBI:30616"/>
        <dbReference type="ChEBI" id="CHEBI:83421"/>
        <dbReference type="ChEBI" id="CHEBI:456216"/>
        <dbReference type="EC" id="2.7.11.1"/>
    </reaction>
</comment>
<dbReference type="PROSITE" id="PS00108">
    <property type="entry name" value="PROTEIN_KINASE_ST"/>
    <property type="match status" value="1"/>
</dbReference>
<dbReference type="AlphaFoldDB" id="A0A024UAD1"/>
<dbReference type="InterPro" id="IPR008271">
    <property type="entry name" value="Ser/Thr_kinase_AS"/>
</dbReference>
<dbReference type="SMART" id="SM00220">
    <property type="entry name" value="S_TKc"/>
    <property type="match status" value="1"/>
</dbReference>
<dbReference type="EMBL" id="KI913960">
    <property type="protein sequence ID" value="ETW02832.1"/>
    <property type="molecule type" value="Genomic_DNA"/>
</dbReference>
<evidence type="ECO:0000256" key="6">
    <source>
        <dbReference type="ARBA" id="ARBA00022840"/>
    </source>
</evidence>
<dbReference type="GO" id="GO:0005524">
    <property type="term" value="F:ATP binding"/>
    <property type="evidence" value="ECO:0007669"/>
    <property type="project" value="UniProtKB-KW"/>
</dbReference>
<dbReference type="PANTHER" id="PTHR45998:SF2">
    <property type="entry name" value="SERINE_THREONINE-PROTEIN KINASE 16"/>
    <property type="match status" value="1"/>
</dbReference>
<dbReference type="PANTHER" id="PTHR45998">
    <property type="entry name" value="SERINE/THREONINE-PROTEIN KINASE 16"/>
    <property type="match status" value="1"/>
</dbReference>
<dbReference type="SUPFAM" id="SSF56112">
    <property type="entry name" value="Protein kinase-like (PK-like)"/>
    <property type="match status" value="1"/>
</dbReference>
<evidence type="ECO:0000256" key="2">
    <source>
        <dbReference type="ARBA" id="ARBA00022527"/>
    </source>
</evidence>
<gene>
    <name evidence="10" type="ORF">H310_05314</name>
</gene>
<dbReference type="OrthoDB" id="248923at2759"/>
<dbReference type="GeneID" id="20082364"/>
<dbReference type="Pfam" id="PF00069">
    <property type="entry name" value="Pkinase"/>
    <property type="match status" value="1"/>
</dbReference>
<evidence type="ECO:0000256" key="4">
    <source>
        <dbReference type="ARBA" id="ARBA00022741"/>
    </source>
</evidence>
<keyword evidence="6" id="KW-0067">ATP-binding</keyword>
<evidence type="ECO:0000256" key="7">
    <source>
        <dbReference type="ARBA" id="ARBA00047899"/>
    </source>
</evidence>
<comment type="catalytic activity">
    <reaction evidence="7">
        <text>L-threonyl-[protein] + ATP = O-phospho-L-threonyl-[protein] + ADP + H(+)</text>
        <dbReference type="Rhea" id="RHEA:46608"/>
        <dbReference type="Rhea" id="RHEA-COMP:11060"/>
        <dbReference type="Rhea" id="RHEA-COMP:11605"/>
        <dbReference type="ChEBI" id="CHEBI:15378"/>
        <dbReference type="ChEBI" id="CHEBI:30013"/>
        <dbReference type="ChEBI" id="CHEBI:30616"/>
        <dbReference type="ChEBI" id="CHEBI:61977"/>
        <dbReference type="ChEBI" id="CHEBI:456216"/>
        <dbReference type="EC" id="2.7.11.1"/>
    </reaction>
</comment>
<proteinExistence type="predicted"/>
<sequence>MDMADEYMAFPGGRRQGSICTTVTALPMSITSRIFSCFSWSGAASRIDMQSGRRVRIDKGIAEGGFSFVYAVHDTDSMEQFAMKKISCQSSEQRQTVLHELGVHKKCHHKNLMPLVDYAVVHTAAPDVSTYYLLFPLVENGSLRQYIDSYRSRQAFMPERAVLDIFLKVSHAVAFLHAQEPCLVHRDIKPENVLLDHDLDPILTDFGSVVEGDIAILTRTDALHAQEVASIHSSMAYRAPELYDVATASTLTSQTDVWSMGCLLYAMAFGYSPFECSVNDYGQVKMTECTYLAVLGTVKFPSQVPYSPFVLDLIRYMLIVDTTQRPTMANVIDRLEHRT</sequence>
<dbReference type="PROSITE" id="PS50011">
    <property type="entry name" value="PROTEIN_KINASE_DOM"/>
    <property type="match status" value="1"/>
</dbReference>
<dbReference type="EC" id="2.7.11.1" evidence="1"/>
<evidence type="ECO:0000256" key="1">
    <source>
        <dbReference type="ARBA" id="ARBA00012513"/>
    </source>
</evidence>
<dbReference type="RefSeq" id="XP_008868216.1">
    <property type="nucleotide sequence ID" value="XM_008869994.1"/>
</dbReference>
<feature type="domain" description="Protein kinase" evidence="9">
    <location>
        <begin position="55"/>
        <end position="339"/>
    </location>
</feature>
<dbReference type="Gene3D" id="1.10.510.10">
    <property type="entry name" value="Transferase(Phosphotransferase) domain 1"/>
    <property type="match status" value="1"/>
</dbReference>
<organism evidence="10">
    <name type="scientific">Aphanomyces invadans</name>
    <dbReference type="NCBI Taxonomy" id="157072"/>
    <lineage>
        <taxon>Eukaryota</taxon>
        <taxon>Sar</taxon>
        <taxon>Stramenopiles</taxon>
        <taxon>Oomycota</taxon>
        <taxon>Saprolegniomycetes</taxon>
        <taxon>Saprolegniales</taxon>
        <taxon>Verrucalvaceae</taxon>
        <taxon>Aphanomyces</taxon>
    </lineage>
</organism>
<accession>A0A024UAD1</accession>
<evidence type="ECO:0000256" key="8">
    <source>
        <dbReference type="ARBA" id="ARBA00048679"/>
    </source>
</evidence>